<dbReference type="Proteomes" id="UP000235584">
    <property type="component" value="Chromosome"/>
</dbReference>
<feature type="domain" description="Bacterial type II secretion system protein E" evidence="2">
    <location>
        <begin position="99"/>
        <end position="226"/>
    </location>
</feature>
<dbReference type="InterPro" id="IPR001482">
    <property type="entry name" value="T2SS/T4SS_dom"/>
</dbReference>
<reference evidence="3 4" key="1">
    <citation type="submission" date="2018-01" db="EMBL/GenBank/DDBJ databases">
        <title>Complete genome sequence of Bacteriovorax stolpii DSM12778.</title>
        <authorList>
            <person name="Tang B."/>
            <person name="Chang J."/>
        </authorList>
    </citation>
    <scope>NUCLEOTIDE SEQUENCE [LARGE SCALE GENOMIC DNA]</scope>
    <source>
        <strain evidence="3 4">DSM 12778</strain>
    </source>
</reference>
<keyword evidence="4" id="KW-1185">Reference proteome</keyword>
<comment type="similarity">
    <text evidence="1">Belongs to the GSP E family.</text>
</comment>
<gene>
    <name evidence="3" type="ORF">C0V70_16620</name>
</gene>
<organism evidence="3 4">
    <name type="scientific">Bacteriovorax stolpii</name>
    <name type="common">Bdellovibrio stolpii</name>
    <dbReference type="NCBI Taxonomy" id="960"/>
    <lineage>
        <taxon>Bacteria</taxon>
        <taxon>Pseudomonadati</taxon>
        <taxon>Bdellovibrionota</taxon>
        <taxon>Bacteriovoracia</taxon>
        <taxon>Bacteriovoracales</taxon>
        <taxon>Bacteriovoracaceae</taxon>
        <taxon>Bacteriovorax</taxon>
    </lineage>
</organism>
<evidence type="ECO:0000313" key="3">
    <source>
        <dbReference type="EMBL" id="AUN99700.1"/>
    </source>
</evidence>
<dbReference type="InterPro" id="IPR027417">
    <property type="entry name" value="P-loop_NTPase"/>
</dbReference>
<dbReference type="Gene3D" id="3.30.450.370">
    <property type="match status" value="1"/>
</dbReference>
<dbReference type="PANTHER" id="PTHR30486">
    <property type="entry name" value="TWITCHING MOTILITY PROTEIN PILT"/>
    <property type="match status" value="1"/>
</dbReference>
<dbReference type="AlphaFoldDB" id="A0A2K9NW24"/>
<dbReference type="PANTHER" id="PTHR30486:SF6">
    <property type="entry name" value="TYPE IV PILUS RETRACTATION ATPASE PILT"/>
    <property type="match status" value="1"/>
</dbReference>
<dbReference type="InterPro" id="IPR050921">
    <property type="entry name" value="T4SS_GSP_E_ATPase"/>
</dbReference>
<dbReference type="EMBL" id="CP025704">
    <property type="protein sequence ID" value="AUN99700.1"/>
    <property type="molecule type" value="Genomic_DNA"/>
</dbReference>
<dbReference type="GO" id="GO:0016887">
    <property type="term" value="F:ATP hydrolysis activity"/>
    <property type="evidence" value="ECO:0007669"/>
    <property type="project" value="InterPro"/>
</dbReference>
<protein>
    <recommendedName>
        <fullName evidence="2">Bacterial type II secretion system protein E domain-containing protein</fullName>
    </recommendedName>
</protein>
<evidence type="ECO:0000256" key="1">
    <source>
        <dbReference type="ARBA" id="ARBA00006611"/>
    </source>
</evidence>
<sequence length="317" mass="35637">MATKAKKDPSAEMKSLLGPLWSAFSLKNVWELVVDAYNEVYYIDNGKMIVLDKVFKKSTELDQVVTRLLAFHQKKKKSEELSYFFNLDQYTKVAIVLPPLAIKGPSIVITKLPIQDLTFDDLIRFKALDSEGKNVIEKMLASNKGFIVAGNMGSGKTTMLNLLVNGIPQPNRVVTLERIPDLLIKRPHVCRIQSQTQKASEMIDLIGVAERMRADYLVLSDCVGPELMPFMEMVRSNCIGVMLTTGESVLDTIKRIETKAVVSSDGMNLEEVRYAIAQAFKYLLFQEKTAEGVRQVSSISELVYESGELKLKAIYKR</sequence>
<proteinExistence type="inferred from homology"/>
<dbReference type="SUPFAM" id="SSF52540">
    <property type="entry name" value="P-loop containing nucleoside triphosphate hydrolases"/>
    <property type="match status" value="1"/>
</dbReference>
<dbReference type="RefSeq" id="WP_102244991.1">
    <property type="nucleotide sequence ID" value="NZ_CP025704.1"/>
</dbReference>
<accession>A0A2K9NW24</accession>
<dbReference type="KEGG" id="bsto:C0V70_16620"/>
<dbReference type="Gene3D" id="3.40.50.300">
    <property type="entry name" value="P-loop containing nucleotide triphosphate hydrolases"/>
    <property type="match status" value="1"/>
</dbReference>
<evidence type="ECO:0000259" key="2">
    <source>
        <dbReference type="Pfam" id="PF00437"/>
    </source>
</evidence>
<name>A0A2K9NW24_BACTC</name>
<dbReference type="Pfam" id="PF00437">
    <property type="entry name" value="T2SSE"/>
    <property type="match status" value="1"/>
</dbReference>
<evidence type="ECO:0000313" key="4">
    <source>
        <dbReference type="Proteomes" id="UP000235584"/>
    </source>
</evidence>